<feature type="transmembrane region" description="Helical" evidence="6">
    <location>
        <begin position="54"/>
        <end position="77"/>
    </location>
</feature>
<name>A0ABU3Q693_9SPHN</name>
<sequence>MTGSRIWIPYCGAAPSPAEWLDRWNLDPALLLLLAALPFLYHRLRREPLRTRRACFAAAWFMLLLLFISPFCALASALFSVRVVHHVLLTAVLAPMIVSAFPRSQAPIFRPLAAWTAAQALIFWAWHSPDLYGQALSSDAIYWLMQASLLGSAAGFWSALRIASPPAAVAALLVTMVQMGLLGALLTFSGSPLYAPHLASTAIWGLSPLEDQQLAGLIMWAPSAGLYLAAALIICARWLRRHERLPLPS</sequence>
<feature type="transmembrane region" description="Helical" evidence="6">
    <location>
        <begin position="140"/>
        <end position="160"/>
    </location>
</feature>
<evidence type="ECO:0000313" key="8">
    <source>
        <dbReference type="Proteomes" id="UP001259572"/>
    </source>
</evidence>
<evidence type="ECO:0000313" key="7">
    <source>
        <dbReference type="EMBL" id="MDT9598923.1"/>
    </source>
</evidence>
<dbReference type="InterPro" id="IPR019108">
    <property type="entry name" value="Caa3_assmbl_CtaG-rel"/>
</dbReference>
<evidence type="ECO:0000256" key="5">
    <source>
        <dbReference type="ARBA" id="ARBA00023136"/>
    </source>
</evidence>
<feature type="transmembrane region" description="Helical" evidence="6">
    <location>
        <begin position="167"/>
        <end position="188"/>
    </location>
</feature>
<evidence type="ECO:0000256" key="2">
    <source>
        <dbReference type="ARBA" id="ARBA00022475"/>
    </source>
</evidence>
<keyword evidence="3 6" id="KW-0812">Transmembrane</keyword>
<proteinExistence type="predicted"/>
<reference evidence="7 8" key="1">
    <citation type="submission" date="2023-05" db="EMBL/GenBank/DDBJ databases">
        <authorList>
            <person name="Guo Y."/>
        </authorList>
    </citation>
    <scope>NUCLEOTIDE SEQUENCE [LARGE SCALE GENOMIC DNA]</scope>
    <source>
        <strain evidence="7 8">GR2756</strain>
    </source>
</reference>
<dbReference type="Pfam" id="PF09678">
    <property type="entry name" value="Caa3_CtaG"/>
    <property type="match status" value="2"/>
</dbReference>
<comment type="caution">
    <text evidence="7">The sequence shown here is derived from an EMBL/GenBank/DDBJ whole genome shotgun (WGS) entry which is preliminary data.</text>
</comment>
<accession>A0ABU3Q693</accession>
<dbReference type="Proteomes" id="UP001259572">
    <property type="component" value="Unassembled WGS sequence"/>
</dbReference>
<evidence type="ECO:0000256" key="4">
    <source>
        <dbReference type="ARBA" id="ARBA00022989"/>
    </source>
</evidence>
<feature type="transmembrane region" description="Helical" evidence="6">
    <location>
        <begin position="83"/>
        <end position="101"/>
    </location>
</feature>
<gene>
    <name evidence="7" type="ORF">RQX22_08175</name>
</gene>
<feature type="transmembrane region" description="Helical" evidence="6">
    <location>
        <begin position="108"/>
        <end position="128"/>
    </location>
</feature>
<keyword evidence="8" id="KW-1185">Reference proteome</keyword>
<keyword evidence="5 6" id="KW-0472">Membrane</keyword>
<dbReference type="RefSeq" id="WP_315725390.1">
    <property type="nucleotide sequence ID" value="NZ_JAVUPU010000003.1"/>
</dbReference>
<feature type="transmembrane region" description="Helical" evidence="6">
    <location>
        <begin position="217"/>
        <end position="239"/>
    </location>
</feature>
<comment type="subcellular location">
    <subcellularLocation>
        <location evidence="1">Cell membrane</location>
        <topology evidence="1">Multi-pass membrane protein</topology>
    </subcellularLocation>
</comment>
<organism evidence="7 8">
    <name type="scientific">Sphingosinicella rhizophila</name>
    <dbReference type="NCBI Taxonomy" id="3050082"/>
    <lineage>
        <taxon>Bacteria</taxon>
        <taxon>Pseudomonadati</taxon>
        <taxon>Pseudomonadota</taxon>
        <taxon>Alphaproteobacteria</taxon>
        <taxon>Sphingomonadales</taxon>
        <taxon>Sphingosinicellaceae</taxon>
        <taxon>Sphingosinicella</taxon>
    </lineage>
</organism>
<keyword evidence="4 6" id="KW-1133">Transmembrane helix</keyword>
<protein>
    <submittedName>
        <fullName evidence="7">Cytochrome c oxidase assembly protein</fullName>
    </submittedName>
</protein>
<evidence type="ECO:0000256" key="3">
    <source>
        <dbReference type="ARBA" id="ARBA00022692"/>
    </source>
</evidence>
<keyword evidence="2" id="KW-1003">Cell membrane</keyword>
<dbReference type="EMBL" id="JAVUPU010000003">
    <property type="protein sequence ID" value="MDT9598923.1"/>
    <property type="molecule type" value="Genomic_DNA"/>
</dbReference>
<evidence type="ECO:0000256" key="1">
    <source>
        <dbReference type="ARBA" id="ARBA00004651"/>
    </source>
</evidence>
<evidence type="ECO:0000256" key="6">
    <source>
        <dbReference type="SAM" id="Phobius"/>
    </source>
</evidence>